<comment type="function">
    <text evidence="8">Nucleotidyltransferase involved in the post-translational modification of proteins. It can catalyze the addition of adenosine monophosphate (AMP) or uridine monophosphate (UMP) to a protein, resulting in modifications known as AMPylation and UMPylation.</text>
</comment>
<dbReference type="EC" id="2.7.7.-" evidence="8"/>
<dbReference type="eggNOG" id="COG0397">
    <property type="taxonomic scope" value="Bacteria"/>
</dbReference>
<feature type="binding site" evidence="8">
    <location>
        <position position="260"/>
    </location>
    <ligand>
        <name>Mg(2+)</name>
        <dbReference type="ChEBI" id="CHEBI:18420"/>
    </ligand>
</feature>
<dbReference type="GO" id="GO:0070733">
    <property type="term" value="F:AMPylase activity"/>
    <property type="evidence" value="ECO:0007669"/>
    <property type="project" value="UniProtKB-EC"/>
</dbReference>
<keyword evidence="6 8" id="KW-0067">ATP-binding</keyword>
<comment type="catalytic activity">
    <reaction evidence="8">
        <text>L-histidyl-[protein] + UTP = N(tele)-(5'-uridylyl)-L-histidyl-[protein] + diphosphate</text>
        <dbReference type="Rhea" id="RHEA:83891"/>
        <dbReference type="Rhea" id="RHEA-COMP:9745"/>
        <dbReference type="Rhea" id="RHEA-COMP:20239"/>
        <dbReference type="ChEBI" id="CHEBI:29979"/>
        <dbReference type="ChEBI" id="CHEBI:33019"/>
        <dbReference type="ChEBI" id="CHEBI:46398"/>
        <dbReference type="ChEBI" id="CHEBI:233474"/>
    </reaction>
</comment>
<evidence type="ECO:0000313" key="11">
    <source>
        <dbReference type="Proteomes" id="UP000010798"/>
    </source>
</evidence>
<feature type="binding site" evidence="8">
    <location>
        <position position="98"/>
    </location>
    <ligand>
        <name>ATP</name>
        <dbReference type="ChEBI" id="CHEBI:30616"/>
    </ligand>
</feature>
<comment type="catalytic activity">
    <reaction evidence="8">
        <text>L-threonyl-[protein] + ATP = 3-O-(5'-adenylyl)-L-threonyl-[protein] + diphosphate</text>
        <dbReference type="Rhea" id="RHEA:54292"/>
        <dbReference type="Rhea" id="RHEA-COMP:11060"/>
        <dbReference type="Rhea" id="RHEA-COMP:13847"/>
        <dbReference type="ChEBI" id="CHEBI:30013"/>
        <dbReference type="ChEBI" id="CHEBI:30616"/>
        <dbReference type="ChEBI" id="CHEBI:33019"/>
        <dbReference type="ChEBI" id="CHEBI:138113"/>
        <dbReference type="EC" id="2.7.7.108"/>
    </reaction>
</comment>
<evidence type="ECO:0000256" key="6">
    <source>
        <dbReference type="ARBA" id="ARBA00022840"/>
    </source>
</evidence>
<comment type="catalytic activity">
    <reaction evidence="8">
        <text>L-tyrosyl-[protein] + ATP = O-(5'-adenylyl)-L-tyrosyl-[protein] + diphosphate</text>
        <dbReference type="Rhea" id="RHEA:54288"/>
        <dbReference type="Rhea" id="RHEA-COMP:10136"/>
        <dbReference type="Rhea" id="RHEA-COMP:13846"/>
        <dbReference type="ChEBI" id="CHEBI:30616"/>
        <dbReference type="ChEBI" id="CHEBI:33019"/>
        <dbReference type="ChEBI" id="CHEBI:46858"/>
        <dbReference type="ChEBI" id="CHEBI:83624"/>
        <dbReference type="EC" id="2.7.7.108"/>
    </reaction>
</comment>
<evidence type="ECO:0000256" key="8">
    <source>
        <dbReference type="HAMAP-Rule" id="MF_00692"/>
    </source>
</evidence>
<dbReference type="Proteomes" id="UP000010798">
    <property type="component" value="Chromosome"/>
</dbReference>
<evidence type="ECO:0000313" key="10">
    <source>
        <dbReference type="EMBL" id="AGA27054.1"/>
    </source>
</evidence>
<dbReference type="HOGENOM" id="CLU_010245_4_1_0"/>
<dbReference type="OrthoDB" id="9773505at2"/>
<dbReference type="KEGG" id="saci:Sinac_2759"/>
<dbReference type="PANTHER" id="PTHR12153:SF15">
    <property type="entry name" value="PROTEIN ADENYLYLTRANSFERASE SELO, MITOCHONDRIAL"/>
    <property type="match status" value="1"/>
</dbReference>
<dbReference type="PANTHER" id="PTHR12153">
    <property type="entry name" value="SELENOPROTEIN O"/>
    <property type="match status" value="1"/>
</dbReference>
<comment type="catalytic activity">
    <reaction evidence="8">
        <text>L-seryl-[protein] + UTP = O-(5'-uridylyl)-L-seryl-[protein] + diphosphate</text>
        <dbReference type="Rhea" id="RHEA:64604"/>
        <dbReference type="Rhea" id="RHEA-COMP:9863"/>
        <dbReference type="Rhea" id="RHEA-COMP:16635"/>
        <dbReference type="ChEBI" id="CHEBI:29999"/>
        <dbReference type="ChEBI" id="CHEBI:33019"/>
        <dbReference type="ChEBI" id="CHEBI:46398"/>
        <dbReference type="ChEBI" id="CHEBI:156051"/>
    </reaction>
</comment>
<keyword evidence="8" id="KW-0464">Manganese</keyword>
<protein>
    <recommendedName>
        <fullName evidence="8">Protein nucleotidyltransferase YdiU</fullName>
        <ecNumber evidence="8">2.7.7.-</ecNumber>
    </recommendedName>
    <alternativeName>
        <fullName evidence="8">Protein adenylyltransferase YdiU</fullName>
        <ecNumber evidence="8">2.7.7.108</ecNumber>
    </alternativeName>
    <alternativeName>
        <fullName evidence="8">Protein uridylyltransferase YdiU</fullName>
        <ecNumber evidence="8">2.7.7.-</ecNumber>
    </alternativeName>
</protein>
<comment type="cofactor">
    <cofactor evidence="8">
        <name>Mg(2+)</name>
        <dbReference type="ChEBI" id="CHEBI:18420"/>
    </cofactor>
    <cofactor evidence="8">
        <name>Mn(2+)</name>
        <dbReference type="ChEBI" id="CHEBI:29035"/>
    </cofactor>
</comment>
<dbReference type="Pfam" id="PF02696">
    <property type="entry name" value="SelO"/>
    <property type="match status" value="1"/>
</dbReference>
<evidence type="ECO:0000256" key="9">
    <source>
        <dbReference type="SAM" id="MobiDB-lite"/>
    </source>
</evidence>
<keyword evidence="4 8" id="KW-0479">Metal-binding</keyword>
<comment type="catalytic activity">
    <reaction evidence="8">
        <text>L-tyrosyl-[protein] + UTP = O-(5'-uridylyl)-L-tyrosyl-[protein] + diphosphate</text>
        <dbReference type="Rhea" id="RHEA:83887"/>
        <dbReference type="Rhea" id="RHEA-COMP:10136"/>
        <dbReference type="Rhea" id="RHEA-COMP:20238"/>
        <dbReference type="ChEBI" id="CHEBI:33019"/>
        <dbReference type="ChEBI" id="CHEBI:46398"/>
        <dbReference type="ChEBI" id="CHEBI:46858"/>
        <dbReference type="ChEBI" id="CHEBI:90602"/>
    </reaction>
</comment>
<comment type="catalytic activity">
    <reaction evidence="8">
        <text>L-seryl-[protein] + ATP = 3-O-(5'-adenylyl)-L-seryl-[protein] + diphosphate</text>
        <dbReference type="Rhea" id="RHEA:58120"/>
        <dbReference type="Rhea" id="RHEA-COMP:9863"/>
        <dbReference type="Rhea" id="RHEA-COMP:15073"/>
        <dbReference type="ChEBI" id="CHEBI:29999"/>
        <dbReference type="ChEBI" id="CHEBI:30616"/>
        <dbReference type="ChEBI" id="CHEBI:33019"/>
        <dbReference type="ChEBI" id="CHEBI:142516"/>
        <dbReference type="EC" id="2.7.7.108"/>
    </reaction>
</comment>
<dbReference type="GO" id="GO:0000287">
    <property type="term" value="F:magnesium ion binding"/>
    <property type="evidence" value="ECO:0007669"/>
    <property type="project" value="UniProtKB-UniRule"/>
</dbReference>
<dbReference type="GO" id="GO:0005524">
    <property type="term" value="F:ATP binding"/>
    <property type="evidence" value="ECO:0007669"/>
    <property type="project" value="UniProtKB-UniRule"/>
</dbReference>
<reference evidence="10 11" key="1">
    <citation type="submission" date="2012-02" db="EMBL/GenBank/DDBJ databases">
        <title>Complete sequence of chromosome of Singulisphaera acidiphila DSM 18658.</title>
        <authorList>
            <consortium name="US DOE Joint Genome Institute (JGI-PGF)"/>
            <person name="Lucas S."/>
            <person name="Copeland A."/>
            <person name="Lapidus A."/>
            <person name="Glavina del Rio T."/>
            <person name="Dalin E."/>
            <person name="Tice H."/>
            <person name="Bruce D."/>
            <person name="Goodwin L."/>
            <person name="Pitluck S."/>
            <person name="Peters L."/>
            <person name="Ovchinnikova G."/>
            <person name="Chertkov O."/>
            <person name="Kyrpides N."/>
            <person name="Mavromatis K."/>
            <person name="Ivanova N."/>
            <person name="Brettin T."/>
            <person name="Detter J.C."/>
            <person name="Han C."/>
            <person name="Larimer F."/>
            <person name="Land M."/>
            <person name="Hauser L."/>
            <person name="Markowitz V."/>
            <person name="Cheng J.-F."/>
            <person name="Hugenholtz P."/>
            <person name="Woyke T."/>
            <person name="Wu D."/>
            <person name="Tindall B."/>
            <person name="Pomrenke H."/>
            <person name="Brambilla E."/>
            <person name="Klenk H.-P."/>
            <person name="Eisen J.A."/>
        </authorList>
    </citation>
    <scope>NUCLEOTIDE SEQUENCE [LARGE SCALE GENOMIC DNA]</scope>
    <source>
        <strain evidence="11">ATCC BAA-1392 / DSM 18658 / VKM B-2454 / MOB10</strain>
    </source>
</reference>
<feature type="binding site" evidence="8">
    <location>
        <position position="191"/>
    </location>
    <ligand>
        <name>ATP</name>
        <dbReference type="ChEBI" id="CHEBI:30616"/>
    </ligand>
</feature>
<feature type="active site" description="Proton acceptor" evidence="8">
    <location>
        <position position="259"/>
    </location>
</feature>
<proteinExistence type="inferred from homology"/>
<comment type="similarity">
    <text evidence="1 8">Belongs to the SELO family.</text>
</comment>
<feature type="binding site" evidence="8">
    <location>
        <position position="133"/>
    </location>
    <ligand>
        <name>ATP</name>
        <dbReference type="ChEBI" id="CHEBI:30616"/>
    </ligand>
</feature>
<dbReference type="RefSeq" id="WP_015246205.1">
    <property type="nucleotide sequence ID" value="NC_019892.1"/>
</dbReference>
<feature type="binding site" evidence="8">
    <location>
        <position position="184"/>
    </location>
    <ligand>
        <name>ATP</name>
        <dbReference type="ChEBI" id="CHEBI:30616"/>
    </ligand>
</feature>
<feature type="binding site" evidence="8">
    <location>
        <position position="100"/>
    </location>
    <ligand>
        <name>ATP</name>
        <dbReference type="ChEBI" id="CHEBI:30616"/>
    </ligand>
</feature>
<evidence type="ECO:0000256" key="4">
    <source>
        <dbReference type="ARBA" id="ARBA00022723"/>
    </source>
</evidence>
<keyword evidence="5 8" id="KW-0547">Nucleotide-binding</keyword>
<dbReference type="HAMAP" id="MF_00692">
    <property type="entry name" value="SelO"/>
    <property type="match status" value="1"/>
</dbReference>
<feature type="binding site" evidence="8">
    <location>
        <position position="101"/>
    </location>
    <ligand>
        <name>ATP</name>
        <dbReference type="ChEBI" id="CHEBI:30616"/>
    </ligand>
</feature>
<feature type="compositionally biased region" description="Basic and acidic residues" evidence="9">
    <location>
        <begin position="469"/>
        <end position="481"/>
    </location>
</feature>
<dbReference type="EC" id="2.7.7.108" evidence="8"/>
<organism evidence="10 11">
    <name type="scientific">Singulisphaera acidiphila (strain ATCC BAA-1392 / DSM 18658 / VKM B-2454 / MOB10)</name>
    <dbReference type="NCBI Taxonomy" id="886293"/>
    <lineage>
        <taxon>Bacteria</taxon>
        <taxon>Pseudomonadati</taxon>
        <taxon>Planctomycetota</taxon>
        <taxon>Planctomycetia</taxon>
        <taxon>Isosphaerales</taxon>
        <taxon>Isosphaeraceae</taxon>
        <taxon>Singulisphaera</taxon>
    </lineage>
</organism>
<evidence type="ECO:0000256" key="7">
    <source>
        <dbReference type="ARBA" id="ARBA00022842"/>
    </source>
</evidence>
<feature type="region of interest" description="Disordered" evidence="9">
    <location>
        <begin position="467"/>
        <end position="493"/>
    </location>
</feature>
<dbReference type="AlphaFoldDB" id="L0DCE7"/>
<dbReference type="GO" id="GO:0030145">
    <property type="term" value="F:manganese ion binding"/>
    <property type="evidence" value="ECO:0007669"/>
    <property type="project" value="UniProtKB-UniRule"/>
</dbReference>
<name>L0DCE7_SINAD</name>
<feature type="binding site" evidence="8">
    <location>
        <position position="269"/>
    </location>
    <ligand>
        <name>Mg(2+)</name>
        <dbReference type="ChEBI" id="CHEBI:18420"/>
    </ligand>
</feature>
<gene>
    <name evidence="8" type="primary">ydiU</name>
    <name evidence="8" type="synonym">selO</name>
    <name evidence="10" type="ordered locus">Sinac_2759</name>
</gene>
<evidence type="ECO:0000256" key="2">
    <source>
        <dbReference type="ARBA" id="ARBA00022679"/>
    </source>
</evidence>
<feature type="binding site" evidence="8">
    <location>
        <position position="121"/>
    </location>
    <ligand>
        <name>ATP</name>
        <dbReference type="ChEBI" id="CHEBI:30616"/>
    </ligand>
</feature>
<keyword evidence="11" id="KW-1185">Reference proteome</keyword>
<accession>L0DCE7</accession>
<dbReference type="InterPro" id="IPR003846">
    <property type="entry name" value="SelO"/>
</dbReference>
<keyword evidence="7 8" id="KW-0460">Magnesium</keyword>
<feature type="binding site" evidence="8">
    <location>
        <position position="134"/>
    </location>
    <ligand>
        <name>ATP</name>
        <dbReference type="ChEBI" id="CHEBI:30616"/>
    </ligand>
</feature>
<dbReference type="NCBIfam" id="NF000658">
    <property type="entry name" value="PRK00029.1"/>
    <property type="match status" value="1"/>
</dbReference>
<evidence type="ECO:0000256" key="5">
    <source>
        <dbReference type="ARBA" id="ARBA00022741"/>
    </source>
</evidence>
<feature type="binding site" evidence="8">
    <location>
        <position position="269"/>
    </location>
    <ligand>
        <name>ATP</name>
        <dbReference type="ChEBI" id="CHEBI:30616"/>
    </ligand>
</feature>
<evidence type="ECO:0000256" key="3">
    <source>
        <dbReference type="ARBA" id="ARBA00022695"/>
    </source>
</evidence>
<keyword evidence="3 8" id="KW-0548">Nucleotidyltransferase</keyword>
<dbReference type="STRING" id="886293.Sinac_2759"/>
<dbReference type="EMBL" id="CP003364">
    <property type="protein sequence ID" value="AGA27054.1"/>
    <property type="molecule type" value="Genomic_DNA"/>
</dbReference>
<sequence length="493" mass="54668">MVTPTASGTDSDSVGWRFDNTYARLPDVLFDPANPVAVRKPQVAILNHSLADKLGLNLRAIPLKAAAALFAGQDLPVGSQPIAQAYAGHQYGGFTMLGDGRAVLLGEHRTPSGRHVDIQLKGSGRTRFSRGGDGRAALGPMLREYVISEAMAALGIPTTRSLAVVTTGEPVYRESIRRGAVLTRVAASHIRVGTFEYAARRDEATLRALTDYAIARHFPELIDAPGKYLDFFRAVTDRQASLVARWQHVGFIHGVMNTDNVAISGETIDYGPCAFMNAYDPGTVFSSIDHGGRYAYGNQPNIMQWNLARFAETLLPLLDPEPEKAVAIATEVLENFPAEFERYWLAGMRKKLGLQTDEAGDVELIQALLDWMRKSRADFTNTFRDLSSEGLPAGDRYREPEFQAWHDRWQKRLGRDGLQNGVSYNLMKSVNPTAIPRNHRVEEALSAAEERDDLSVLHRLHEALASPYESREEQTEYRDPPANEYGYRTFCGT</sequence>
<evidence type="ECO:0000256" key="1">
    <source>
        <dbReference type="ARBA" id="ARBA00009747"/>
    </source>
</evidence>
<keyword evidence="2 8" id="KW-0808">Transferase</keyword>